<protein>
    <submittedName>
        <fullName evidence="1">Uncharacterized protein</fullName>
    </submittedName>
</protein>
<name>A0A0S4V8M3_RALSL</name>
<accession>A0A0S4V8M3</accession>
<dbReference type="AlphaFoldDB" id="A0A0S4V8M3"/>
<evidence type="ECO:0000313" key="1">
    <source>
        <dbReference type="EMBL" id="CUV31024.1"/>
    </source>
</evidence>
<sequence length="71" mass="7806">MPSCNLFQTPKLFHAIQRQRRRLGQVGLPQSGWVLGFVGSGHSSDSAARFAVFDAFTELLFAEAQRLGRAA</sequence>
<gene>
    <name evidence="1" type="ORF">RUN1985_v1_770027</name>
</gene>
<reference evidence="1" key="1">
    <citation type="submission" date="2015-10" db="EMBL/GenBank/DDBJ databases">
        <authorList>
            <person name="Gilbert D.G."/>
        </authorList>
    </citation>
    <scope>NUCLEOTIDE SEQUENCE</scope>
    <source>
        <strain evidence="1">Phyl III-seqv23</strain>
    </source>
</reference>
<proteinExistence type="predicted"/>
<organism evidence="1">
    <name type="scientific">Ralstonia solanacearum</name>
    <name type="common">Pseudomonas solanacearum</name>
    <dbReference type="NCBI Taxonomy" id="305"/>
    <lineage>
        <taxon>Bacteria</taxon>
        <taxon>Pseudomonadati</taxon>
        <taxon>Pseudomonadota</taxon>
        <taxon>Betaproteobacteria</taxon>
        <taxon>Burkholderiales</taxon>
        <taxon>Burkholderiaceae</taxon>
        <taxon>Ralstonia</taxon>
        <taxon>Ralstonia solanacearum species complex</taxon>
    </lineage>
</organism>
<dbReference type="EMBL" id="LN899824">
    <property type="protein sequence ID" value="CUV31024.1"/>
    <property type="molecule type" value="Genomic_DNA"/>
</dbReference>